<dbReference type="WBParaSite" id="EgrG_000978900">
    <property type="protein sequence ID" value="EgrG_000978900"/>
    <property type="gene ID" value="EgrG_000978900"/>
</dbReference>
<evidence type="ECO:0000313" key="1">
    <source>
        <dbReference type="EMBL" id="CDS17065.1"/>
    </source>
</evidence>
<evidence type="ECO:0000313" key="3">
    <source>
        <dbReference type="WBParaSite" id="EgrG_000978900"/>
    </source>
</evidence>
<proteinExistence type="predicted"/>
<dbReference type="EMBL" id="LK028577">
    <property type="protein sequence ID" value="CDS17065.1"/>
    <property type="molecule type" value="Genomic_DNA"/>
</dbReference>
<organism evidence="1">
    <name type="scientific">Echinococcus granulosus</name>
    <name type="common">Hydatid tapeworm</name>
    <dbReference type="NCBI Taxonomy" id="6210"/>
    <lineage>
        <taxon>Eukaryota</taxon>
        <taxon>Metazoa</taxon>
        <taxon>Spiralia</taxon>
        <taxon>Lophotrochozoa</taxon>
        <taxon>Platyhelminthes</taxon>
        <taxon>Cestoda</taxon>
        <taxon>Eucestoda</taxon>
        <taxon>Cyclophyllidea</taxon>
        <taxon>Taeniidae</taxon>
        <taxon>Echinococcus</taxon>
        <taxon>Echinococcus granulosus group</taxon>
    </lineage>
</organism>
<accession>A0A068WBH7</accession>
<protein>
    <submittedName>
        <fullName evidence="3">Secreted protein</fullName>
    </submittedName>
</protein>
<dbReference type="AlphaFoldDB" id="A0A068WBH7"/>
<reference evidence="1" key="2">
    <citation type="submission" date="2014-06" db="EMBL/GenBank/DDBJ databases">
        <authorList>
            <person name="Aslett M."/>
        </authorList>
    </citation>
    <scope>NUCLEOTIDE SEQUENCE</scope>
</reference>
<dbReference type="Proteomes" id="UP000492820">
    <property type="component" value="Unassembled WGS sequence"/>
</dbReference>
<sequence length="53" mass="5440">MSSQVHANSVTGAVGSWVLFLTAAANTSDRVRMGELCSNLVVYLTIPLGSGGT</sequence>
<reference evidence="3" key="3">
    <citation type="submission" date="2020-10" db="UniProtKB">
        <authorList>
            <consortium name="WormBaseParasite"/>
        </authorList>
    </citation>
    <scope>IDENTIFICATION</scope>
</reference>
<reference evidence="1 2" key="1">
    <citation type="journal article" date="2013" name="Nature">
        <title>The genomes of four tapeworm species reveal adaptations to parasitism.</title>
        <authorList>
            <person name="Tsai I.J."/>
            <person name="Zarowiecki M."/>
            <person name="Holroyd N."/>
            <person name="Garciarrubio A."/>
            <person name="Sanchez-Flores A."/>
            <person name="Brooks K.L."/>
            <person name="Tracey A."/>
            <person name="Bobes R.J."/>
            <person name="Fragoso G."/>
            <person name="Sciutto E."/>
            <person name="Aslett M."/>
            <person name="Beasley H."/>
            <person name="Bennett H.M."/>
            <person name="Cai J."/>
            <person name="Camicia F."/>
            <person name="Clark R."/>
            <person name="Cucher M."/>
            <person name="De Silva N."/>
            <person name="Day T.A."/>
            <person name="Deplazes P."/>
            <person name="Estrada K."/>
            <person name="Fernandez C."/>
            <person name="Holland P.W."/>
            <person name="Hou J."/>
            <person name="Hu S."/>
            <person name="Huckvale T."/>
            <person name="Hung S.S."/>
            <person name="Kamenetzky L."/>
            <person name="Keane J.A."/>
            <person name="Kiss F."/>
            <person name="Koziol U."/>
            <person name="Lambert O."/>
            <person name="Liu K."/>
            <person name="Luo X."/>
            <person name="Luo Y."/>
            <person name="Macchiaroli N."/>
            <person name="Nichol S."/>
            <person name="Paps J."/>
            <person name="Parkinson J."/>
            <person name="Pouchkina-Stantcheva N."/>
            <person name="Riddiford N."/>
            <person name="Rosenzvit M."/>
            <person name="Salinas G."/>
            <person name="Wasmuth J.D."/>
            <person name="Zamanian M."/>
            <person name="Zheng Y."/>
            <person name="Cai X."/>
            <person name="Soberon X."/>
            <person name="Olson P.D."/>
            <person name="Laclette J.P."/>
            <person name="Brehm K."/>
            <person name="Berriman M."/>
            <person name="Garciarrubio A."/>
            <person name="Bobes R.J."/>
            <person name="Fragoso G."/>
            <person name="Sanchez-Flores A."/>
            <person name="Estrada K."/>
            <person name="Cevallos M.A."/>
            <person name="Morett E."/>
            <person name="Gonzalez V."/>
            <person name="Portillo T."/>
            <person name="Ochoa-Leyva A."/>
            <person name="Jose M.V."/>
            <person name="Sciutto E."/>
            <person name="Landa A."/>
            <person name="Jimenez L."/>
            <person name="Valdes V."/>
            <person name="Carrero J.C."/>
            <person name="Larralde C."/>
            <person name="Morales-Montor J."/>
            <person name="Limon-Lason J."/>
            <person name="Soberon X."/>
            <person name="Laclette J.P."/>
        </authorList>
    </citation>
    <scope>NUCLEOTIDE SEQUENCE [LARGE SCALE GENOMIC DNA]</scope>
</reference>
<name>A0A068WBH7_ECHGR</name>
<evidence type="ECO:0000313" key="2">
    <source>
        <dbReference type="Proteomes" id="UP000492820"/>
    </source>
</evidence>
<gene>
    <name evidence="1" type="ORF">EgrG_000978900</name>
</gene>